<keyword evidence="2" id="KW-0663">Pyridoxal phosphate</keyword>
<gene>
    <name evidence="4" type="ORF">UFOPK2370_01287</name>
</gene>
<evidence type="ECO:0000256" key="1">
    <source>
        <dbReference type="ARBA" id="ARBA00001933"/>
    </source>
</evidence>
<dbReference type="Gene3D" id="3.90.100.10">
    <property type="entry name" value="Orn/Lys/Arg decarboxylase, C-terminal domain"/>
    <property type="match status" value="1"/>
</dbReference>
<reference evidence="4" key="1">
    <citation type="submission" date="2020-05" db="EMBL/GenBank/DDBJ databases">
        <authorList>
            <person name="Chiriac C."/>
            <person name="Salcher M."/>
            <person name="Ghai R."/>
            <person name="Kavagutti S V."/>
        </authorList>
    </citation>
    <scope>NUCLEOTIDE SEQUENCE</scope>
</reference>
<comment type="cofactor">
    <cofactor evidence="1">
        <name>pyridoxal 5'-phosphate</name>
        <dbReference type="ChEBI" id="CHEBI:597326"/>
    </cofactor>
</comment>
<feature type="domain" description="Orn/Lys/Arg decarboxylase C-terminal" evidence="3">
    <location>
        <begin position="75"/>
        <end position="131"/>
    </location>
</feature>
<dbReference type="SUPFAM" id="SSF55904">
    <property type="entry name" value="Ornithine decarboxylase C-terminal domain"/>
    <property type="match status" value="1"/>
</dbReference>
<dbReference type="PANTHER" id="PTHR43277:SF4">
    <property type="entry name" value="ARGININE DECARBOXYLASE"/>
    <property type="match status" value="1"/>
</dbReference>
<protein>
    <submittedName>
        <fullName evidence="4">Unannotated protein</fullName>
    </submittedName>
</protein>
<evidence type="ECO:0000256" key="2">
    <source>
        <dbReference type="ARBA" id="ARBA00022898"/>
    </source>
</evidence>
<dbReference type="AlphaFoldDB" id="A0A6J6PKM1"/>
<name>A0A6J6PKM1_9ZZZZ</name>
<dbReference type="InterPro" id="IPR008286">
    <property type="entry name" value="Prn/Lys/Arg_de-COase_C"/>
</dbReference>
<dbReference type="InterPro" id="IPR052357">
    <property type="entry name" value="Orn_Lys_Arg_decarboxylase-I"/>
</dbReference>
<accession>A0A6J6PKM1</accession>
<dbReference type="GO" id="GO:0003824">
    <property type="term" value="F:catalytic activity"/>
    <property type="evidence" value="ECO:0007669"/>
    <property type="project" value="InterPro"/>
</dbReference>
<sequence>MKLVILLSSCGADGNKVEADLLAANIDIEMANRDILIPMITFADTPERVEDLVRRIIASVDTHRGAARPIEILPAFSIEPEVVVTPREAFFSGYEIVAAEDAVGRVSAEMICPYPPGVPVLSPGERITQAALAALFEARDMGVMIKFVADPTLKTLKVLPAQ</sequence>
<evidence type="ECO:0000313" key="4">
    <source>
        <dbReference type="EMBL" id="CAB4696774.1"/>
    </source>
</evidence>
<dbReference type="PANTHER" id="PTHR43277">
    <property type="entry name" value="ARGININE DECARBOXYLASE"/>
    <property type="match status" value="1"/>
</dbReference>
<dbReference type="Pfam" id="PF03711">
    <property type="entry name" value="OKR_DC_1_C"/>
    <property type="match status" value="1"/>
</dbReference>
<proteinExistence type="predicted"/>
<evidence type="ECO:0000259" key="3">
    <source>
        <dbReference type="Pfam" id="PF03711"/>
    </source>
</evidence>
<dbReference type="InterPro" id="IPR036633">
    <property type="entry name" value="Prn/Lys/Arg_de-COase_C_sf"/>
</dbReference>
<organism evidence="4">
    <name type="scientific">freshwater metagenome</name>
    <dbReference type="NCBI Taxonomy" id="449393"/>
    <lineage>
        <taxon>unclassified sequences</taxon>
        <taxon>metagenomes</taxon>
        <taxon>ecological metagenomes</taxon>
    </lineage>
</organism>
<dbReference type="EMBL" id="CAEZXK010000074">
    <property type="protein sequence ID" value="CAB4696774.1"/>
    <property type="molecule type" value="Genomic_DNA"/>
</dbReference>